<feature type="region of interest" description="Disordered" evidence="1">
    <location>
        <begin position="1"/>
        <end position="70"/>
    </location>
</feature>
<accession>A0A974P5H0</accession>
<protein>
    <submittedName>
        <fullName evidence="2">Uncharacterized protein</fullName>
    </submittedName>
</protein>
<evidence type="ECO:0000256" key="1">
    <source>
        <dbReference type="SAM" id="MobiDB-lite"/>
    </source>
</evidence>
<organism evidence="2">
    <name type="scientific">Phenylobacterium glaciei</name>
    <dbReference type="NCBI Taxonomy" id="2803784"/>
    <lineage>
        <taxon>Bacteria</taxon>
        <taxon>Pseudomonadati</taxon>
        <taxon>Pseudomonadota</taxon>
        <taxon>Alphaproteobacteria</taxon>
        <taxon>Caulobacterales</taxon>
        <taxon>Caulobacteraceae</taxon>
        <taxon>Phenylobacterium</taxon>
    </lineage>
</organism>
<sequence>MDDGGSGLTDRQKERRTAKYTGGSMKRTGALTLDSSGYGVMRSAPMRAARSRPSSRSPPAAPPSRPASPA</sequence>
<dbReference type="EMBL" id="CP068570">
    <property type="protein sequence ID" value="QQZ50740.1"/>
    <property type="molecule type" value="Genomic_DNA"/>
</dbReference>
<proteinExistence type="predicted"/>
<gene>
    <name evidence="2" type="ORF">JKL49_04975</name>
</gene>
<dbReference type="AlphaFoldDB" id="A0A974P5H0"/>
<evidence type="ECO:0000313" key="2">
    <source>
        <dbReference type="EMBL" id="QQZ50740.1"/>
    </source>
</evidence>
<reference evidence="2" key="1">
    <citation type="submission" date="2021-01" db="EMBL/GenBank/DDBJ databases">
        <title>Genome sequence of Phenylobacterium sp. 20VBR1 isolated from a valley glaceir, Ny-Alesund, Svalbard.</title>
        <authorList>
            <person name="Thomas F.A."/>
            <person name="Krishnan K.P."/>
            <person name="Sinha R.K."/>
        </authorList>
    </citation>
    <scope>NUCLEOTIDE SEQUENCE</scope>
    <source>
        <strain evidence="2">20VBR1</strain>
    </source>
</reference>
<feature type="compositionally biased region" description="Pro residues" evidence="1">
    <location>
        <begin position="59"/>
        <end position="70"/>
    </location>
</feature>
<name>A0A974P5H0_9CAUL</name>
<feature type="compositionally biased region" description="Low complexity" evidence="1">
    <location>
        <begin position="41"/>
        <end position="58"/>
    </location>
</feature>